<organism evidence="1 2">
    <name type="scientific">Phytophthora nicotianae P10297</name>
    <dbReference type="NCBI Taxonomy" id="1317064"/>
    <lineage>
        <taxon>Eukaryota</taxon>
        <taxon>Sar</taxon>
        <taxon>Stramenopiles</taxon>
        <taxon>Oomycota</taxon>
        <taxon>Peronosporomycetes</taxon>
        <taxon>Peronosporales</taxon>
        <taxon>Peronosporaceae</taxon>
        <taxon>Phytophthora</taxon>
    </lineage>
</organism>
<dbReference type="Proteomes" id="UP000018948">
    <property type="component" value="Unassembled WGS sequence"/>
</dbReference>
<dbReference type="EMBL" id="ANIY01000011">
    <property type="protein sequence ID" value="ETP55429.1"/>
    <property type="molecule type" value="Genomic_DNA"/>
</dbReference>
<evidence type="ECO:0000313" key="1">
    <source>
        <dbReference type="EMBL" id="ETP55429.1"/>
    </source>
</evidence>
<accession>W3AA84</accession>
<protein>
    <submittedName>
        <fullName evidence="1">Uncharacterized protein</fullName>
    </submittedName>
</protein>
<comment type="caution">
    <text evidence="1">The sequence shown here is derived from an EMBL/GenBank/DDBJ whole genome shotgun (WGS) entry which is preliminary data.</text>
</comment>
<reference evidence="1 2" key="1">
    <citation type="submission" date="2013-11" db="EMBL/GenBank/DDBJ databases">
        <title>The Genome Sequence of Phytophthora parasitica P10297.</title>
        <authorList>
            <consortium name="The Broad Institute Genomics Platform"/>
            <person name="Russ C."/>
            <person name="Tyler B."/>
            <person name="Panabieres F."/>
            <person name="Shan W."/>
            <person name="Tripathy S."/>
            <person name="Grunwald N."/>
            <person name="Machado M."/>
            <person name="Johnson C.S."/>
            <person name="Walker B."/>
            <person name="Young S.K."/>
            <person name="Zeng Q."/>
            <person name="Gargeya S."/>
            <person name="Fitzgerald M."/>
            <person name="Haas B."/>
            <person name="Abouelleil A."/>
            <person name="Allen A.W."/>
            <person name="Alvarado L."/>
            <person name="Arachchi H.M."/>
            <person name="Berlin A.M."/>
            <person name="Chapman S.B."/>
            <person name="Gainer-Dewar J."/>
            <person name="Goldberg J."/>
            <person name="Griggs A."/>
            <person name="Gujja S."/>
            <person name="Hansen M."/>
            <person name="Howarth C."/>
            <person name="Imamovic A."/>
            <person name="Ireland A."/>
            <person name="Larimer J."/>
            <person name="McCowan C."/>
            <person name="Murphy C."/>
            <person name="Pearson M."/>
            <person name="Poon T.W."/>
            <person name="Priest M."/>
            <person name="Roberts A."/>
            <person name="Saif S."/>
            <person name="Shea T."/>
            <person name="Sisk P."/>
            <person name="Sykes S."/>
            <person name="Wortman J."/>
            <person name="Nusbaum C."/>
            <person name="Birren B."/>
        </authorList>
    </citation>
    <scope>NUCLEOTIDE SEQUENCE [LARGE SCALE GENOMIC DNA]</scope>
    <source>
        <strain evidence="1 2">P10297</strain>
    </source>
</reference>
<evidence type="ECO:0000313" key="2">
    <source>
        <dbReference type="Proteomes" id="UP000018948"/>
    </source>
</evidence>
<sequence>MVTACGGKQKLKSTEKFNAEVHQEAAESEVVTAALAEDAEWPAEETTDIQRGTLENLHRRLGHLSYDTGDKLALDPSMGLCLRVKDKYIVCFAWKETKGFRVYLPKREVVVTVQHVKTLKKEQSEDGRYLEDERPRPKTQNNRLRKGMTFACRAHNESCM</sequence>
<dbReference type="AlphaFoldDB" id="W3AA84"/>
<name>W3AA84_PHYNI</name>
<proteinExistence type="predicted"/>
<gene>
    <name evidence="1" type="ORF">F442_00022</name>
</gene>